<proteinExistence type="predicted"/>
<organism evidence="2 3">
    <name type="scientific">Cellulosilyticum lentocellum (strain ATCC 49066 / DSM 5427 / NCIMB 11756 / RHM5)</name>
    <name type="common">Clostridium lentocellum</name>
    <dbReference type="NCBI Taxonomy" id="642492"/>
    <lineage>
        <taxon>Bacteria</taxon>
        <taxon>Bacillati</taxon>
        <taxon>Bacillota</taxon>
        <taxon>Clostridia</taxon>
        <taxon>Lachnospirales</taxon>
        <taxon>Cellulosilyticaceae</taxon>
        <taxon>Cellulosilyticum</taxon>
    </lineage>
</organism>
<accession>F2JIY4</accession>
<keyword evidence="1" id="KW-1133">Transmembrane helix</keyword>
<keyword evidence="3" id="KW-1185">Reference proteome</keyword>
<gene>
    <name evidence="2" type="ordered locus">Clole_1417</name>
</gene>
<dbReference type="AlphaFoldDB" id="F2JIY4"/>
<sequence length="85" mass="9709">MKKTLKKIARVILCVLGILFTLVFFVSIYLDYYFMKITNRPPVLGFGASVIMAVICFLLPGIIFLVVSYNMKSKDTNHIDREDSN</sequence>
<feature type="transmembrane region" description="Helical" evidence="1">
    <location>
        <begin position="46"/>
        <end position="67"/>
    </location>
</feature>
<keyword evidence="1" id="KW-0812">Transmembrane</keyword>
<dbReference type="KEGG" id="cle:Clole_1417"/>
<evidence type="ECO:0000313" key="2">
    <source>
        <dbReference type="EMBL" id="ADZ83143.1"/>
    </source>
</evidence>
<evidence type="ECO:0000256" key="1">
    <source>
        <dbReference type="SAM" id="Phobius"/>
    </source>
</evidence>
<name>F2JIY4_CELLD</name>
<dbReference type="HOGENOM" id="CLU_2506674_0_0_9"/>
<feature type="transmembrane region" description="Helical" evidence="1">
    <location>
        <begin position="12"/>
        <end position="34"/>
    </location>
</feature>
<evidence type="ECO:0000313" key="3">
    <source>
        <dbReference type="Proteomes" id="UP000008467"/>
    </source>
</evidence>
<protein>
    <submittedName>
        <fullName evidence="2">Uncharacterized protein</fullName>
    </submittedName>
</protein>
<dbReference type="RefSeq" id="WP_013656441.1">
    <property type="nucleotide sequence ID" value="NC_015275.1"/>
</dbReference>
<keyword evidence="1" id="KW-0472">Membrane</keyword>
<dbReference type="EMBL" id="CP002582">
    <property type="protein sequence ID" value="ADZ83143.1"/>
    <property type="molecule type" value="Genomic_DNA"/>
</dbReference>
<dbReference type="Proteomes" id="UP000008467">
    <property type="component" value="Chromosome"/>
</dbReference>
<reference evidence="2 3" key="1">
    <citation type="journal article" date="2011" name="J. Bacteriol.">
        <title>Complete genome sequence of the cellulose-degrading bacterium Cellulosilyticum lentocellum.</title>
        <authorList>
            <consortium name="US DOE Joint Genome Institute"/>
            <person name="Miller D.A."/>
            <person name="Suen G."/>
            <person name="Bruce D."/>
            <person name="Copeland A."/>
            <person name="Cheng J.F."/>
            <person name="Detter C."/>
            <person name="Goodwin L.A."/>
            <person name="Han C.S."/>
            <person name="Hauser L.J."/>
            <person name="Land M.L."/>
            <person name="Lapidus A."/>
            <person name="Lucas S."/>
            <person name="Meincke L."/>
            <person name="Pitluck S."/>
            <person name="Tapia R."/>
            <person name="Teshima H."/>
            <person name="Woyke T."/>
            <person name="Fox B.G."/>
            <person name="Angert E.R."/>
            <person name="Currie C.R."/>
        </authorList>
    </citation>
    <scope>NUCLEOTIDE SEQUENCE [LARGE SCALE GENOMIC DNA]</scope>
    <source>
        <strain evidence="3">ATCC 49066 / DSM 5427 / NCIMB 11756 / RHM5</strain>
    </source>
</reference>